<keyword evidence="11" id="KW-0969">Cilium</keyword>
<evidence type="ECO:0000256" key="6">
    <source>
        <dbReference type="ARBA" id="ARBA00022500"/>
    </source>
</evidence>
<evidence type="ECO:0000256" key="5">
    <source>
        <dbReference type="ARBA" id="ARBA00022475"/>
    </source>
</evidence>
<keyword evidence="11" id="KW-0966">Cell projection</keyword>
<dbReference type="InterPro" id="IPR053716">
    <property type="entry name" value="Flag_assembly_chemotaxis_eff"/>
</dbReference>
<keyword evidence="6" id="KW-0145">Chemotaxis</keyword>
<evidence type="ECO:0000256" key="3">
    <source>
        <dbReference type="ARBA" id="ARBA00020392"/>
    </source>
</evidence>
<keyword evidence="12" id="KW-1185">Reference proteome</keyword>
<evidence type="ECO:0000256" key="4">
    <source>
        <dbReference type="ARBA" id="ARBA00022448"/>
    </source>
</evidence>
<dbReference type="KEGG" id="yti:FNA67_17625"/>
<dbReference type="Proteomes" id="UP000321062">
    <property type="component" value="Chromosome"/>
</dbReference>
<keyword evidence="4" id="KW-0813">Transport</keyword>
<dbReference type="OrthoDB" id="7871364at2"/>
<comment type="subcellular location">
    <subcellularLocation>
        <location evidence="1">Cell membrane</location>
        <topology evidence="1">Peripheral membrane protein</topology>
        <orientation evidence="1">Cytoplasmic side</orientation>
    </subcellularLocation>
</comment>
<keyword evidence="7" id="KW-1005">Bacterial flagellum biogenesis</keyword>
<sequence length="139" mass="16265">MKSRSESLIRLKKFQVDEKRRQVTQIEMMVADFERMASDLDQQIEIEHTKTGISDIAHFAYSTFAKAALQRRDNLLASANDMREKLESAQDALAEALEDLKKVELLDQREHQREVAEQNKIEQAEFDEIARLRFRNNGR</sequence>
<keyword evidence="11" id="KW-0282">Flagellum</keyword>
<dbReference type="Pfam" id="PF02050">
    <property type="entry name" value="FliJ"/>
    <property type="match status" value="1"/>
</dbReference>
<evidence type="ECO:0000256" key="1">
    <source>
        <dbReference type="ARBA" id="ARBA00004413"/>
    </source>
</evidence>
<dbReference type="GO" id="GO:0071973">
    <property type="term" value="P:bacterial-type flagellum-dependent cell motility"/>
    <property type="evidence" value="ECO:0007669"/>
    <property type="project" value="InterPro"/>
</dbReference>
<evidence type="ECO:0000256" key="9">
    <source>
        <dbReference type="ARBA" id="ARBA00023136"/>
    </source>
</evidence>
<evidence type="ECO:0000256" key="8">
    <source>
        <dbReference type="ARBA" id="ARBA00022927"/>
    </source>
</evidence>
<dbReference type="EMBL" id="CP041690">
    <property type="protein sequence ID" value="QEE21889.1"/>
    <property type="molecule type" value="Genomic_DNA"/>
</dbReference>
<dbReference type="GO" id="GO:0015031">
    <property type="term" value="P:protein transport"/>
    <property type="evidence" value="ECO:0007669"/>
    <property type="project" value="UniProtKB-KW"/>
</dbReference>
<keyword evidence="8" id="KW-0653">Protein transport</keyword>
<evidence type="ECO:0000313" key="11">
    <source>
        <dbReference type="EMBL" id="QEE21889.1"/>
    </source>
</evidence>
<reference evidence="11 12" key="1">
    <citation type="journal article" date="2015" name="Int. J. Syst. Evol. Microbiol.">
        <title>Youhaiella tibetensis gen. nov., sp. nov., isolated from subsurface sediment.</title>
        <authorList>
            <person name="Wang Y.X."/>
            <person name="Huang F.Q."/>
            <person name="Nogi Y."/>
            <person name="Pang S.J."/>
            <person name="Wang P.K."/>
            <person name="Lv J."/>
        </authorList>
    </citation>
    <scope>NUCLEOTIDE SEQUENCE [LARGE SCALE GENOMIC DNA]</scope>
    <source>
        <strain evidence="12">fig4</strain>
    </source>
</reference>
<gene>
    <name evidence="11" type="primary">fliJ</name>
    <name evidence="11" type="ORF">FNA67_17625</name>
</gene>
<dbReference type="InterPro" id="IPR012823">
    <property type="entry name" value="Flagell_FliJ"/>
</dbReference>
<dbReference type="GO" id="GO:0044781">
    <property type="term" value="P:bacterial-type flagellum organization"/>
    <property type="evidence" value="ECO:0007669"/>
    <property type="project" value="UniProtKB-KW"/>
</dbReference>
<dbReference type="Gene3D" id="1.10.287.1700">
    <property type="match status" value="1"/>
</dbReference>
<dbReference type="AlphaFoldDB" id="A0A5B9DSX9"/>
<proteinExistence type="inferred from homology"/>
<keyword evidence="10" id="KW-1006">Bacterial flagellum protein export</keyword>
<organism evidence="11 12">
    <name type="scientific">Paradevosia tibetensis</name>
    <dbReference type="NCBI Taxonomy" id="1447062"/>
    <lineage>
        <taxon>Bacteria</taxon>
        <taxon>Pseudomonadati</taxon>
        <taxon>Pseudomonadota</taxon>
        <taxon>Alphaproteobacteria</taxon>
        <taxon>Hyphomicrobiales</taxon>
        <taxon>Devosiaceae</taxon>
        <taxon>Paradevosia</taxon>
    </lineage>
</organism>
<evidence type="ECO:0000256" key="7">
    <source>
        <dbReference type="ARBA" id="ARBA00022795"/>
    </source>
</evidence>
<evidence type="ECO:0000313" key="12">
    <source>
        <dbReference type="Proteomes" id="UP000321062"/>
    </source>
</evidence>
<dbReference type="GO" id="GO:0005886">
    <property type="term" value="C:plasma membrane"/>
    <property type="evidence" value="ECO:0007669"/>
    <property type="project" value="UniProtKB-SubCell"/>
</dbReference>
<dbReference type="GO" id="GO:0009288">
    <property type="term" value="C:bacterial-type flagellum"/>
    <property type="evidence" value="ECO:0007669"/>
    <property type="project" value="InterPro"/>
</dbReference>
<evidence type="ECO:0000256" key="10">
    <source>
        <dbReference type="ARBA" id="ARBA00023225"/>
    </source>
</evidence>
<keyword evidence="9" id="KW-0472">Membrane</keyword>
<protein>
    <recommendedName>
        <fullName evidence="3">Flagellar FliJ protein</fullName>
    </recommendedName>
</protein>
<accession>A0A5B9DSX9</accession>
<evidence type="ECO:0000256" key="2">
    <source>
        <dbReference type="ARBA" id="ARBA00010004"/>
    </source>
</evidence>
<name>A0A5B9DSX9_9HYPH</name>
<dbReference type="NCBIfam" id="TIGR02473">
    <property type="entry name" value="flagell_FliJ"/>
    <property type="match status" value="1"/>
</dbReference>
<comment type="similarity">
    <text evidence="2">Belongs to the FliJ family.</text>
</comment>
<dbReference type="GO" id="GO:0006935">
    <property type="term" value="P:chemotaxis"/>
    <property type="evidence" value="ECO:0007669"/>
    <property type="project" value="UniProtKB-KW"/>
</dbReference>
<keyword evidence="5" id="KW-1003">Cell membrane</keyword>
<dbReference type="RefSeq" id="WP_049706366.1">
    <property type="nucleotide sequence ID" value="NZ_BMFM01000002.1"/>
</dbReference>